<protein>
    <recommendedName>
        <fullName evidence="4">SH3 domain-containing protein</fullName>
    </recommendedName>
</protein>
<proteinExistence type="predicted"/>
<feature type="compositionally biased region" description="Low complexity" evidence="1">
    <location>
        <begin position="168"/>
        <end position="178"/>
    </location>
</feature>
<reference evidence="2 3" key="1">
    <citation type="submission" date="2023-03" db="EMBL/GenBank/DDBJ databases">
        <title>Genome insight into feeding habits of ladybird beetles.</title>
        <authorList>
            <person name="Li H.-S."/>
            <person name="Huang Y.-H."/>
            <person name="Pang H."/>
        </authorList>
    </citation>
    <scope>NUCLEOTIDE SEQUENCE [LARGE SCALE GENOMIC DNA]</scope>
    <source>
        <strain evidence="2">SYSU_2023b</strain>
        <tissue evidence="2">Whole body</tissue>
    </source>
</reference>
<comment type="caution">
    <text evidence="2">The sequence shown here is derived from an EMBL/GenBank/DDBJ whole genome shotgun (WGS) entry which is preliminary data.</text>
</comment>
<accession>A0AAW1UAK6</accession>
<dbReference type="AlphaFoldDB" id="A0AAW1UAK6"/>
<feature type="region of interest" description="Disordered" evidence="1">
    <location>
        <begin position="147"/>
        <end position="178"/>
    </location>
</feature>
<evidence type="ECO:0000256" key="1">
    <source>
        <dbReference type="SAM" id="MobiDB-lite"/>
    </source>
</evidence>
<sequence length="178" mass="20276">MSDVNSLSLPKPNIPEEGYNNCCASKSFNEDSEAHIPDEKVVVEPHSDSLKKRKWKWKFRSDTGEPGYVKEKIFETESVSIKKDTPYTITKREEVREENDLNVLGLNSLEASYKKKKWWEWRFGAKGGEHCGTLAADKNNFAYLDVAPQNKELPSENPDVDSNKESSEFSPSFPEGKI</sequence>
<organism evidence="2 3">
    <name type="scientific">Henosepilachna vigintioctopunctata</name>
    <dbReference type="NCBI Taxonomy" id="420089"/>
    <lineage>
        <taxon>Eukaryota</taxon>
        <taxon>Metazoa</taxon>
        <taxon>Ecdysozoa</taxon>
        <taxon>Arthropoda</taxon>
        <taxon>Hexapoda</taxon>
        <taxon>Insecta</taxon>
        <taxon>Pterygota</taxon>
        <taxon>Neoptera</taxon>
        <taxon>Endopterygota</taxon>
        <taxon>Coleoptera</taxon>
        <taxon>Polyphaga</taxon>
        <taxon>Cucujiformia</taxon>
        <taxon>Coccinelloidea</taxon>
        <taxon>Coccinellidae</taxon>
        <taxon>Epilachninae</taxon>
        <taxon>Epilachnini</taxon>
        <taxon>Henosepilachna</taxon>
    </lineage>
</organism>
<dbReference type="EMBL" id="JARQZJ010000043">
    <property type="protein sequence ID" value="KAK9877638.1"/>
    <property type="molecule type" value="Genomic_DNA"/>
</dbReference>
<keyword evidence="3" id="KW-1185">Reference proteome</keyword>
<name>A0AAW1UAK6_9CUCU</name>
<evidence type="ECO:0000313" key="3">
    <source>
        <dbReference type="Proteomes" id="UP001431783"/>
    </source>
</evidence>
<evidence type="ECO:0008006" key="4">
    <source>
        <dbReference type="Google" id="ProtNLM"/>
    </source>
</evidence>
<gene>
    <name evidence="2" type="ORF">WA026_019308</name>
</gene>
<evidence type="ECO:0000313" key="2">
    <source>
        <dbReference type="EMBL" id="KAK9877638.1"/>
    </source>
</evidence>
<dbReference type="Proteomes" id="UP001431783">
    <property type="component" value="Unassembled WGS sequence"/>
</dbReference>